<gene>
    <name evidence="1" type="ORF">QE382_000190</name>
</gene>
<proteinExistence type="predicted"/>
<keyword evidence="2" id="KW-1185">Reference proteome</keyword>
<evidence type="ECO:0000313" key="2">
    <source>
        <dbReference type="Proteomes" id="UP001244640"/>
    </source>
</evidence>
<dbReference type="RefSeq" id="WP_209577192.1">
    <property type="nucleotide sequence ID" value="NZ_JAUTBA010000001.1"/>
</dbReference>
<dbReference type="EMBL" id="JAUTBA010000001">
    <property type="protein sequence ID" value="MDQ1148206.1"/>
    <property type="molecule type" value="Genomic_DNA"/>
</dbReference>
<sequence length="57" mass="6526">MKKQYVKPKIELFLIDLESGIAAESATVQPQNSNGQVVEQWTKDNDDIRNLDWGSYN</sequence>
<accession>A0ABU0TZR3</accession>
<comment type="caution">
    <text evidence="1">The sequence shown here is derived from an EMBL/GenBank/DDBJ whole genome shotgun (WGS) entry which is preliminary data.</text>
</comment>
<evidence type="ECO:0000313" key="1">
    <source>
        <dbReference type="EMBL" id="MDQ1148206.1"/>
    </source>
</evidence>
<reference evidence="1 2" key="1">
    <citation type="submission" date="2023-07" db="EMBL/GenBank/DDBJ databases">
        <title>Functional and genomic diversity of the sorghum phyllosphere microbiome.</title>
        <authorList>
            <person name="Shade A."/>
        </authorList>
    </citation>
    <scope>NUCLEOTIDE SEQUENCE [LARGE SCALE GENOMIC DNA]</scope>
    <source>
        <strain evidence="1 2">SORGH_AS_0892</strain>
    </source>
</reference>
<organism evidence="1 2">
    <name type="scientific">Sphingobacterium zeae</name>
    <dbReference type="NCBI Taxonomy" id="1776859"/>
    <lineage>
        <taxon>Bacteria</taxon>
        <taxon>Pseudomonadati</taxon>
        <taxon>Bacteroidota</taxon>
        <taxon>Sphingobacteriia</taxon>
        <taxon>Sphingobacteriales</taxon>
        <taxon>Sphingobacteriaceae</taxon>
        <taxon>Sphingobacterium</taxon>
    </lineage>
</organism>
<name>A0ABU0TZR3_9SPHI</name>
<dbReference type="Proteomes" id="UP001244640">
    <property type="component" value="Unassembled WGS sequence"/>
</dbReference>
<protein>
    <submittedName>
        <fullName evidence="1">Uncharacterized protein</fullName>
    </submittedName>
</protein>